<name>Q6ZJ57_ORYSJ</name>
<dbReference type="EMBL" id="AP003925">
    <property type="protein sequence ID" value="BAD09037.1"/>
    <property type="molecule type" value="Genomic_DNA"/>
</dbReference>
<evidence type="ECO:0000313" key="3">
    <source>
        <dbReference type="EMBL" id="BAD33107.1"/>
    </source>
</evidence>
<dbReference type="Proteomes" id="UP000000763">
    <property type="component" value="Chromosome 8"/>
</dbReference>
<proteinExistence type="predicted"/>
<evidence type="ECO:0000256" key="1">
    <source>
        <dbReference type="SAM" id="MobiDB-lite"/>
    </source>
</evidence>
<reference evidence="4" key="3">
    <citation type="journal article" date="2005" name="Nature">
        <title>The map-based sequence of the rice genome.</title>
        <authorList>
            <consortium name="International rice genome sequencing project (IRGSP)"/>
            <person name="Matsumoto T."/>
            <person name="Wu J."/>
            <person name="Kanamori H."/>
            <person name="Katayose Y."/>
            <person name="Fujisawa M."/>
            <person name="Namiki N."/>
            <person name="Mizuno H."/>
            <person name="Yamamoto K."/>
            <person name="Antonio B.A."/>
            <person name="Baba T."/>
            <person name="Sakata K."/>
            <person name="Nagamura Y."/>
            <person name="Aoki H."/>
            <person name="Arikawa K."/>
            <person name="Arita K."/>
            <person name="Bito T."/>
            <person name="Chiden Y."/>
            <person name="Fujitsuka N."/>
            <person name="Fukunaka R."/>
            <person name="Hamada M."/>
            <person name="Harada C."/>
            <person name="Hayashi A."/>
            <person name="Hijishita S."/>
            <person name="Honda M."/>
            <person name="Hosokawa S."/>
            <person name="Ichikawa Y."/>
            <person name="Idonuma A."/>
            <person name="Iijima M."/>
            <person name="Ikeda M."/>
            <person name="Ikeno M."/>
            <person name="Ito K."/>
            <person name="Ito S."/>
            <person name="Ito T."/>
            <person name="Ito Y."/>
            <person name="Ito Y."/>
            <person name="Iwabuchi A."/>
            <person name="Kamiya K."/>
            <person name="Karasawa W."/>
            <person name="Kurita K."/>
            <person name="Katagiri S."/>
            <person name="Kikuta A."/>
            <person name="Kobayashi H."/>
            <person name="Kobayashi N."/>
            <person name="Machita K."/>
            <person name="Maehara T."/>
            <person name="Masukawa M."/>
            <person name="Mizubayashi T."/>
            <person name="Mukai Y."/>
            <person name="Nagasaki H."/>
            <person name="Nagata Y."/>
            <person name="Naito S."/>
            <person name="Nakashima M."/>
            <person name="Nakama Y."/>
            <person name="Nakamichi Y."/>
            <person name="Nakamura M."/>
            <person name="Meguro A."/>
            <person name="Negishi M."/>
            <person name="Ohta I."/>
            <person name="Ohta T."/>
            <person name="Okamoto M."/>
            <person name="Ono N."/>
            <person name="Saji S."/>
            <person name="Sakaguchi M."/>
            <person name="Sakai K."/>
            <person name="Shibata M."/>
            <person name="Shimokawa T."/>
            <person name="Song J."/>
            <person name="Takazaki Y."/>
            <person name="Terasawa K."/>
            <person name="Tsugane M."/>
            <person name="Tsuji K."/>
            <person name="Ueda S."/>
            <person name="Waki K."/>
            <person name="Yamagata H."/>
            <person name="Yamamoto M."/>
            <person name="Yamamoto S."/>
            <person name="Yamane H."/>
            <person name="Yoshiki S."/>
            <person name="Yoshihara R."/>
            <person name="Yukawa K."/>
            <person name="Zhong H."/>
            <person name="Yano M."/>
            <person name="Yuan Q."/>
            <person name="Ouyang S."/>
            <person name="Liu J."/>
            <person name="Jones K.M."/>
            <person name="Gansberger K."/>
            <person name="Moffat K."/>
            <person name="Hill J."/>
            <person name="Bera J."/>
            <person name="Fadrosh D."/>
            <person name="Jin S."/>
            <person name="Johri S."/>
            <person name="Kim M."/>
            <person name="Overton L."/>
            <person name="Reardon M."/>
            <person name="Tsitrin T."/>
            <person name="Vuong H."/>
            <person name="Weaver B."/>
            <person name="Ciecko A."/>
            <person name="Tallon L."/>
            <person name="Jackson J."/>
            <person name="Pai G."/>
            <person name="Aken S.V."/>
            <person name="Utterback T."/>
            <person name="Reidmuller S."/>
            <person name="Feldblyum T."/>
            <person name="Hsiao J."/>
            <person name="Zismann V."/>
            <person name="Iobst S."/>
            <person name="de Vazeille A.R."/>
            <person name="Buell C.R."/>
            <person name="Ying K."/>
            <person name="Li Y."/>
            <person name="Lu T."/>
            <person name="Huang Y."/>
            <person name="Zhao Q."/>
            <person name="Feng Q."/>
            <person name="Zhang L."/>
            <person name="Zhu J."/>
            <person name="Weng Q."/>
            <person name="Mu J."/>
            <person name="Lu Y."/>
            <person name="Fan D."/>
            <person name="Liu Y."/>
            <person name="Guan J."/>
            <person name="Zhang Y."/>
            <person name="Yu S."/>
            <person name="Liu X."/>
            <person name="Zhang Y."/>
            <person name="Hong G."/>
            <person name="Han B."/>
            <person name="Choisne N."/>
            <person name="Demange N."/>
            <person name="Orjeda G."/>
            <person name="Samain S."/>
            <person name="Cattolico L."/>
            <person name="Pelletier E."/>
            <person name="Couloux A."/>
            <person name="Segurens B."/>
            <person name="Wincker P."/>
            <person name="D'Hont A."/>
            <person name="Scarpelli C."/>
            <person name="Weissenbach J."/>
            <person name="Salanoubat M."/>
            <person name="Quetier F."/>
            <person name="Yu Y."/>
            <person name="Kim H.R."/>
            <person name="Rambo T."/>
            <person name="Currie J."/>
            <person name="Collura K."/>
            <person name="Luo M."/>
            <person name="Yang T."/>
            <person name="Ammiraju J.S.S."/>
            <person name="Engler F."/>
            <person name="Soderlund C."/>
            <person name="Wing R.A."/>
            <person name="Palmer L.E."/>
            <person name="de la Bastide M."/>
            <person name="Spiegel L."/>
            <person name="Nascimento L."/>
            <person name="Zutavern T."/>
            <person name="O'Shaughnessy A."/>
            <person name="Dike S."/>
            <person name="Dedhia N."/>
            <person name="Preston R."/>
            <person name="Balija V."/>
            <person name="McCombie W.R."/>
            <person name="Chow T."/>
            <person name="Chen H."/>
            <person name="Chung M."/>
            <person name="Chen C."/>
            <person name="Shaw J."/>
            <person name="Wu H."/>
            <person name="Hsiao K."/>
            <person name="Chao Y."/>
            <person name="Chu M."/>
            <person name="Cheng C."/>
            <person name="Hour A."/>
            <person name="Lee P."/>
            <person name="Lin S."/>
            <person name="Lin Y."/>
            <person name="Liou J."/>
            <person name="Liu S."/>
            <person name="Hsing Y."/>
            <person name="Raghuvanshi S."/>
            <person name="Mohanty A."/>
            <person name="Bharti A.K."/>
            <person name="Gaur A."/>
            <person name="Gupta V."/>
            <person name="Kumar D."/>
            <person name="Ravi V."/>
            <person name="Vij S."/>
            <person name="Kapur A."/>
            <person name="Khurana P."/>
            <person name="Khurana P."/>
            <person name="Khurana J.P."/>
            <person name="Tyagi A.K."/>
            <person name="Gaikwad K."/>
            <person name="Singh A."/>
            <person name="Dalal V."/>
            <person name="Srivastava S."/>
            <person name="Dixit A."/>
            <person name="Pal A.K."/>
            <person name="Ghazi I.A."/>
            <person name="Yadav M."/>
            <person name="Pandit A."/>
            <person name="Bhargava A."/>
            <person name="Sureshbabu K."/>
            <person name="Batra K."/>
            <person name="Sharma T.R."/>
            <person name="Mohapatra T."/>
            <person name="Singh N.K."/>
            <person name="Messing J."/>
            <person name="Nelson A.B."/>
            <person name="Fuks G."/>
            <person name="Kavchok S."/>
            <person name="Keizer G."/>
            <person name="Linton E."/>
            <person name="Llaca V."/>
            <person name="Song R."/>
            <person name="Tanyolac B."/>
            <person name="Young S."/>
            <person name="Ho-Il K."/>
            <person name="Hahn J.H."/>
            <person name="Sangsakoo G."/>
            <person name="Vanavichit A."/>
            <person name="de Mattos Luiz.A.T."/>
            <person name="Zimmer P.D."/>
            <person name="Malone G."/>
            <person name="Dellagostin O."/>
            <person name="de Oliveira A.C."/>
            <person name="Bevan M."/>
            <person name="Bancroft I."/>
            <person name="Minx P."/>
            <person name="Cordum H."/>
            <person name="Wilson R."/>
            <person name="Cheng Z."/>
            <person name="Jin W."/>
            <person name="Jiang J."/>
            <person name="Leong S.A."/>
            <person name="Iwama H."/>
            <person name="Gojobori T."/>
            <person name="Itoh T."/>
            <person name="Niimura Y."/>
            <person name="Fujii Y."/>
            <person name="Habara T."/>
            <person name="Sakai H."/>
            <person name="Sato Y."/>
            <person name="Wilson G."/>
            <person name="Kumar K."/>
            <person name="McCouch S."/>
            <person name="Juretic N."/>
            <person name="Hoen D."/>
            <person name="Wright S."/>
            <person name="Bruskiewich R."/>
            <person name="Bureau T."/>
            <person name="Miyao A."/>
            <person name="Hirochika H."/>
            <person name="Nishikawa T."/>
            <person name="Kadowaki K."/>
            <person name="Sugiura M."/>
            <person name="Burr B."/>
            <person name="Sasaki T."/>
        </authorList>
    </citation>
    <scope>NUCLEOTIDE SEQUENCE [LARGE SCALE GENOMIC DNA]</scope>
    <source>
        <strain evidence="4">cv. Nipponbare</strain>
    </source>
</reference>
<feature type="region of interest" description="Disordered" evidence="1">
    <location>
        <begin position="1"/>
        <end position="57"/>
    </location>
</feature>
<organism evidence="2 4">
    <name type="scientific">Oryza sativa subsp. japonica</name>
    <name type="common">Rice</name>
    <dbReference type="NCBI Taxonomy" id="39947"/>
    <lineage>
        <taxon>Eukaryota</taxon>
        <taxon>Viridiplantae</taxon>
        <taxon>Streptophyta</taxon>
        <taxon>Embryophyta</taxon>
        <taxon>Tracheophyta</taxon>
        <taxon>Spermatophyta</taxon>
        <taxon>Magnoliopsida</taxon>
        <taxon>Liliopsida</taxon>
        <taxon>Poales</taxon>
        <taxon>Poaceae</taxon>
        <taxon>BOP clade</taxon>
        <taxon>Oryzoideae</taxon>
        <taxon>Oryzeae</taxon>
        <taxon>Oryzinae</taxon>
        <taxon>Oryza</taxon>
        <taxon>Oryza sativa</taxon>
    </lineage>
</organism>
<evidence type="ECO:0000313" key="2">
    <source>
        <dbReference type="EMBL" id="BAD09037.1"/>
    </source>
</evidence>
<reference evidence="3" key="2">
    <citation type="submission" date="2001-12" db="EMBL/GenBank/DDBJ databases">
        <title>Oryza sativa nipponbare(GA3) genomic DNA, chromosome 8, PAC clone:P0470F10.</title>
        <authorList>
            <person name="Sasaki T."/>
            <person name="Matsumoto T."/>
            <person name="Yamamoto K."/>
        </authorList>
    </citation>
    <scope>NUCLEOTIDE SEQUENCE</scope>
</reference>
<dbReference type="EMBL" id="AP004562">
    <property type="protein sequence ID" value="BAD33107.1"/>
    <property type="molecule type" value="Genomic_DNA"/>
</dbReference>
<protein>
    <submittedName>
        <fullName evidence="2">Uncharacterized protein</fullName>
    </submittedName>
</protein>
<gene>
    <name evidence="2" type="ORF">OJ1005_B05.4</name>
    <name evidence="3" type="ORF">P0470F10.27</name>
</gene>
<evidence type="ECO:0000313" key="4">
    <source>
        <dbReference type="Proteomes" id="UP000000763"/>
    </source>
</evidence>
<reference evidence="4" key="4">
    <citation type="journal article" date="2008" name="Nucleic Acids Res.">
        <title>The rice annotation project database (RAP-DB): 2008 update.</title>
        <authorList>
            <consortium name="The rice annotation project (RAP)"/>
        </authorList>
    </citation>
    <scope>GENOME REANNOTATION</scope>
    <source>
        <strain evidence="4">cv. Nipponbare</strain>
    </source>
</reference>
<accession>Q6ZJ57</accession>
<sequence>MQIDKLTRGGQESPICDRSDTGHVVSRQPCSHVAPASGGSGGRYGSSHQKNDQRGRE</sequence>
<reference evidence="2" key="1">
    <citation type="submission" date="2001-07" db="EMBL/GenBank/DDBJ databases">
        <title>Oryza sativa nipponbare(GA3) genomic DNA, chromosome 8, BAC clone:OJ1005_B05.</title>
        <authorList>
            <person name="Sasaki T."/>
            <person name="Matsumoto T."/>
            <person name="Yamamoto K."/>
        </authorList>
    </citation>
    <scope>NUCLEOTIDE SEQUENCE</scope>
</reference>
<dbReference type="AlphaFoldDB" id="Q6ZJ57"/>